<gene>
    <name evidence="2" type="ORF">KP509_17G068400</name>
</gene>
<keyword evidence="3" id="KW-1185">Reference proteome</keyword>
<dbReference type="Proteomes" id="UP000825935">
    <property type="component" value="Chromosome 17"/>
</dbReference>
<reference evidence="2" key="1">
    <citation type="submission" date="2021-08" db="EMBL/GenBank/DDBJ databases">
        <title>WGS assembly of Ceratopteris richardii.</title>
        <authorList>
            <person name="Marchant D.B."/>
            <person name="Chen G."/>
            <person name="Jenkins J."/>
            <person name="Shu S."/>
            <person name="Leebens-Mack J."/>
            <person name="Grimwood J."/>
            <person name="Schmutz J."/>
            <person name="Soltis P."/>
            <person name="Soltis D."/>
            <person name="Chen Z.-H."/>
        </authorList>
    </citation>
    <scope>NUCLEOTIDE SEQUENCE</scope>
    <source>
        <strain evidence="2">Whitten #5841</strain>
        <tissue evidence="2">Leaf</tissue>
    </source>
</reference>
<dbReference type="EMBL" id="CM035422">
    <property type="protein sequence ID" value="KAH7373683.1"/>
    <property type="molecule type" value="Genomic_DNA"/>
</dbReference>
<dbReference type="AlphaFoldDB" id="A0A8T2SWL1"/>
<comment type="similarity">
    <text evidence="1">Belongs to the REF/SRPP family.</text>
</comment>
<protein>
    <submittedName>
        <fullName evidence="2">Uncharacterized protein</fullName>
    </submittedName>
</protein>
<comment type="caution">
    <text evidence="2">The sequence shown here is derived from an EMBL/GenBank/DDBJ whole genome shotgun (WGS) entry which is preliminary data.</text>
</comment>
<dbReference type="Pfam" id="PF05755">
    <property type="entry name" value="REF"/>
    <property type="match status" value="1"/>
</dbReference>
<sequence length="148" mass="17365">MVAPTEIEFQEKPRQMMLFSEKKVDDDVDHSFVREMREAAYHVYDFAESVIHIFLILFDDVLGHDNILRIAKFWYDKYVPVLQEFSDASWRCFLECPLTLLMFHIAARAAVFFVRVANYIVSDMKDLEVPFAYAIPSIPVEMIDGFIN</sequence>
<proteinExistence type="inferred from homology"/>
<evidence type="ECO:0000313" key="2">
    <source>
        <dbReference type="EMBL" id="KAH7373683.1"/>
    </source>
</evidence>
<dbReference type="InterPro" id="IPR008802">
    <property type="entry name" value="REF"/>
</dbReference>
<evidence type="ECO:0000313" key="3">
    <source>
        <dbReference type="Proteomes" id="UP000825935"/>
    </source>
</evidence>
<accession>A0A8T2SWL1</accession>
<evidence type="ECO:0000256" key="1">
    <source>
        <dbReference type="ARBA" id="ARBA00009737"/>
    </source>
</evidence>
<name>A0A8T2SWL1_CERRI</name>
<organism evidence="2 3">
    <name type="scientific">Ceratopteris richardii</name>
    <name type="common">Triangle waterfern</name>
    <dbReference type="NCBI Taxonomy" id="49495"/>
    <lineage>
        <taxon>Eukaryota</taxon>
        <taxon>Viridiplantae</taxon>
        <taxon>Streptophyta</taxon>
        <taxon>Embryophyta</taxon>
        <taxon>Tracheophyta</taxon>
        <taxon>Polypodiopsida</taxon>
        <taxon>Polypodiidae</taxon>
        <taxon>Polypodiales</taxon>
        <taxon>Pteridineae</taxon>
        <taxon>Pteridaceae</taxon>
        <taxon>Parkerioideae</taxon>
        <taxon>Ceratopteris</taxon>
    </lineage>
</organism>